<dbReference type="SUPFAM" id="SSF52540">
    <property type="entry name" value="P-loop containing nucleoside triphosphate hydrolases"/>
    <property type="match status" value="1"/>
</dbReference>
<dbReference type="Proteomes" id="UP000198565">
    <property type="component" value="Unassembled WGS sequence"/>
</dbReference>
<dbReference type="InterPro" id="IPR027417">
    <property type="entry name" value="P-loop_NTPase"/>
</dbReference>
<dbReference type="PROSITE" id="PS50893">
    <property type="entry name" value="ABC_TRANSPORTER_2"/>
    <property type="match status" value="1"/>
</dbReference>
<dbReference type="InterPro" id="IPR050763">
    <property type="entry name" value="ABC_transporter_ATP-binding"/>
</dbReference>
<proteinExistence type="inferred from homology"/>
<evidence type="ECO:0000256" key="3">
    <source>
        <dbReference type="ARBA" id="ARBA00022741"/>
    </source>
</evidence>
<evidence type="ECO:0000259" key="5">
    <source>
        <dbReference type="PROSITE" id="PS50893"/>
    </source>
</evidence>
<dbReference type="InterPro" id="IPR003439">
    <property type="entry name" value="ABC_transporter-like_ATP-bd"/>
</dbReference>
<gene>
    <name evidence="6" type="ORF">SAMN04487943_102400</name>
</gene>
<dbReference type="STRING" id="334253.SAMN04487943_102400"/>
<sequence>MKNIINVAQLAKRFGTTDVLNGIDLTIQEGEVFGFIGHNGAGKSTFINMLTGIINKSSGSFEIIGTSDQQLDDVKAKIGVMPDISNLYDHMKGIQFLRYMGKLAGDTRTKQDYIALMKDIGLEGAEKKKIKAYSFGMKKKISIAQALLGNPSLIILDEPTSGLDPESAINIRKLIVDLQQQGKTILLTSHNLDEIDKISDRVGILSDGKVKKLGTPDELKNNTSSELSVAIRTNPTLTSQKLAELSANWDFNVQFVTTKKKYVVVNVPHDNDIAKLSKELIHSGFQLFELRMEQQSLEDVFINSK</sequence>
<dbReference type="InterPro" id="IPR017871">
    <property type="entry name" value="ABC_transporter-like_CS"/>
</dbReference>
<evidence type="ECO:0000313" key="7">
    <source>
        <dbReference type="Proteomes" id="UP000198565"/>
    </source>
</evidence>
<dbReference type="CDD" id="cd03230">
    <property type="entry name" value="ABC_DR_subfamily_A"/>
    <property type="match status" value="1"/>
</dbReference>
<dbReference type="PANTHER" id="PTHR42711:SF5">
    <property type="entry name" value="ABC TRANSPORTER ATP-BINDING PROTEIN NATA"/>
    <property type="match status" value="1"/>
</dbReference>
<dbReference type="Gene3D" id="3.40.50.300">
    <property type="entry name" value="P-loop containing nucleotide triphosphate hydrolases"/>
    <property type="match status" value="1"/>
</dbReference>
<keyword evidence="4 6" id="KW-0067">ATP-binding</keyword>
<dbReference type="AlphaFoldDB" id="A0A1I4J1Y2"/>
<dbReference type="OrthoDB" id="9804819at2"/>
<dbReference type="PANTHER" id="PTHR42711">
    <property type="entry name" value="ABC TRANSPORTER ATP-BINDING PROTEIN"/>
    <property type="match status" value="1"/>
</dbReference>
<dbReference type="EMBL" id="FOTR01000002">
    <property type="protein sequence ID" value="SFL60131.1"/>
    <property type="molecule type" value="Genomic_DNA"/>
</dbReference>
<evidence type="ECO:0000256" key="2">
    <source>
        <dbReference type="ARBA" id="ARBA00022448"/>
    </source>
</evidence>
<comment type="similarity">
    <text evidence="1">Belongs to the ABC transporter superfamily.</text>
</comment>
<evidence type="ECO:0000256" key="1">
    <source>
        <dbReference type="ARBA" id="ARBA00005417"/>
    </source>
</evidence>
<keyword evidence="2" id="KW-0813">Transport</keyword>
<dbReference type="GO" id="GO:0016887">
    <property type="term" value="F:ATP hydrolysis activity"/>
    <property type="evidence" value="ECO:0007669"/>
    <property type="project" value="InterPro"/>
</dbReference>
<evidence type="ECO:0000256" key="4">
    <source>
        <dbReference type="ARBA" id="ARBA00022840"/>
    </source>
</evidence>
<keyword evidence="3" id="KW-0547">Nucleotide-binding</keyword>
<feature type="domain" description="ABC transporter" evidence="5">
    <location>
        <begin position="5"/>
        <end position="232"/>
    </location>
</feature>
<dbReference type="PROSITE" id="PS00211">
    <property type="entry name" value="ABC_TRANSPORTER_1"/>
    <property type="match status" value="1"/>
</dbReference>
<accession>A0A1I4J1Y2</accession>
<dbReference type="SMART" id="SM00382">
    <property type="entry name" value="AAA"/>
    <property type="match status" value="1"/>
</dbReference>
<dbReference type="Pfam" id="PF00005">
    <property type="entry name" value="ABC_tran"/>
    <property type="match status" value="1"/>
</dbReference>
<evidence type="ECO:0000313" key="6">
    <source>
        <dbReference type="EMBL" id="SFL60131.1"/>
    </source>
</evidence>
<dbReference type="GO" id="GO:0005524">
    <property type="term" value="F:ATP binding"/>
    <property type="evidence" value="ECO:0007669"/>
    <property type="project" value="UniProtKB-KW"/>
</dbReference>
<name>A0A1I4J1Y2_9BACI</name>
<dbReference type="RefSeq" id="WP_091482206.1">
    <property type="nucleotide sequence ID" value="NZ_FOTR01000002.1"/>
</dbReference>
<keyword evidence="7" id="KW-1185">Reference proteome</keyword>
<organism evidence="6 7">
    <name type="scientific">Gracilibacillus orientalis</name>
    <dbReference type="NCBI Taxonomy" id="334253"/>
    <lineage>
        <taxon>Bacteria</taxon>
        <taxon>Bacillati</taxon>
        <taxon>Bacillota</taxon>
        <taxon>Bacilli</taxon>
        <taxon>Bacillales</taxon>
        <taxon>Bacillaceae</taxon>
        <taxon>Gracilibacillus</taxon>
    </lineage>
</organism>
<reference evidence="7" key="1">
    <citation type="submission" date="2016-10" db="EMBL/GenBank/DDBJ databases">
        <authorList>
            <person name="Varghese N."/>
            <person name="Submissions S."/>
        </authorList>
    </citation>
    <scope>NUCLEOTIDE SEQUENCE [LARGE SCALE GENOMIC DNA]</scope>
    <source>
        <strain evidence="7">CGMCC 1.4250</strain>
    </source>
</reference>
<protein>
    <submittedName>
        <fullName evidence="6">ABC-2 type transport system ATP-binding protein</fullName>
    </submittedName>
</protein>
<dbReference type="InterPro" id="IPR003593">
    <property type="entry name" value="AAA+_ATPase"/>
</dbReference>